<dbReference type="AlphaFoldDB" id="A0AAV2SDX1"/>
<organism evidence="1 2">
    <name type="scientific">Meganyctiphanes norvegica</name>
    <name type="common">Northern krill</name>
    <name type="synonym">Thysanopoda norvegica</name>
    <dbReference type="NCBI Taxonomy" id="48144"/>
    <lineage>
        <taxon>Eukaryota</taxon>
        <taxon>Metazoa</taxon>
        <taxon>Ecdysozoa</taxon>
        <taxon>Arthropoda</taxon>
        <taxon>Crustacea</taxon>
        <taxon>Multicrustacea</taxon>
        <taxon>Malacostraca</taxon>
        <taxon>Eumalacostraca</taxon>
        <taxon>Eucarida</taxon>
        <taxon>Euphausiacea</taxon>
        <taxon>Euphausiidae</taxon>
        <taxon>Meganyctiphanes</taxon>
    </lineage>
</organism>
<evidence type="ECO:0000313" key="1">
    <source>
        <dbReference type="EMBL" id="CAL4182161.1"/>
    </source>
</evidence>
<protein>
    <submittedName>
        <fullName evidence="1">Uncharacterized protein</fullName>
    </submittedName>
</protein>
<evidence type="ECO:0000313" key="2">
    <source>
        <dbReference type="Proteomes" id="UP001497623"/>
    </source>
</evidence>
<gene>
    <name evidence="1" type="ORF">MNOR_LOCUS35527</name>
</gene>
<comment type="caution">
    <text evidence="1">The sequence shown here is derived from an EMBL/GenBank/DDBJ whole genome shotgun (WGS) entry which is preliminary data.</text>
</comment>
<dbReference type="Proteomes" id="UP001497623">
    <property type="component" value="Unassembled WGS sequence"/>
</dbReference>
<accession>A0AAV2SDX1</accession>
<proteinExistence type="predicted"/>
<sequence length="274" mass="31906">MISRNIIMSFIVVSTSFMQINPFILESENNIMELISNSNVYINNSIKPQEQLDYHVSIPILHINSSLDIEDRSLNNSIKKTDLKVLNNVDMKLYSTIQNEKNNKTKVSQKDIRSQANRTVDFIDTFKEDFAIEYFHKNWSEVDSSTPTETDLVPFLPAPPLPDEIVISDSYPEAERCHLAFHRFFLDLQMAQDTKFRDFRPQVNELVAQMDMLLSMIEIFIKEDKLDTGVTWSLLHLPVYETASSHYRKQRDFMTLRDCRQIIRLIADAFANAD</sequence>
<dbReference type="EMBL" id="CAXKWB010059724">
    <property type="protein sequence ID" value="CAL4182161.1"/>
    <property type="molecule type" value="Genomic_DNA"/>
</dbReference>
<keyword evidence="2" id="KW-1185">Reference proteome</keyword>
<reference evidence="1 2" key="1">
    <citation type="submission" date="2024-05" db="EMBL/GenBank/DDBJ databases">
        <authorList>
            <person name="Wallberg A."/>
        </authorList>
    </citation>
    <scope>NUCLEOTIDE SEQUENCE [LARGE SCALE GENOMIC DNA]</scope>
</reference>
<name>A0AAV2SDX1_MEGNR</name>